<evidence type="ECO:0000313" key="2">
    <source>
        <dbReference type="EMBL" id="CBK24164.2"/>
    </source>
</evidence>
<keyword evidence="3" id="KW-1185">Reference proteome</keyword>
<feature type="compositionally biased region" description="Low complexity" evidence="1">
    <location>
        <begin position="129"/>
        <end position="146"/>
    </location>
</feature>
<name>D8M7X5_BLAHO</name>
<dbReference type="EMBL" id="FN668683">
    <property type="protein sequence ID" value="CBK24164.2"/>
    <property type="molecule type" value="Genomic_DNA"/>
</dbReference>
<proteinExistence type="predicted"/>
<reference evidence="2" key="1">
    <citation type="submission" date="2010-02" db="EMBL/GenBank/DDBJ databases">
        <title>Sequencing and annotation of the Blastocystis hominis genome.</title>
        <authorList>
            <person name="Wincker P."/>
        </authorList>
    </citation>
    <scope>NUCLEOTIDE SEQUENCE</scope>
    <source>
        <strain evidence="2">Singapore isolate B</strain>
    </source>
</reference>
<evidence type="ECO:0000256" key="1">
    <source>
        <dbReference type="SAM" id="MobiDB-lite"/>
    </source>
</evidence>
<sequence length="171" mass="19156">MDYRQYITGLTNQYNTAVRMEVNRKPEQASTLYYNILCDGILYAERNKSNLPESVYSSLTTFLRQINERFVALKNLGYEPVVEPPKAELGIGTSDHRHPKADFQSKTKSSSQSTSPTVPSPSAPENSHSPVPETSKTKSSPSNKSRSALRFNANDPYEKTVAETILDISFF</sequence>
<dbReference type="GeneID" id="24920982"/>
<accession>D8M7X5</accession>
<dbReference type="AlphaFoldDB" id="D8M7X5"/>
<feature type="region of interest" description="Disordered" evidence="1">
    <location>
        <begin position="85"/>
        <end position="156"/>
    </location>
</feature>
<evidence type="ECO:0000313" key="3">
    <source>
        <dbReference type="Proteomes" id="UP000008312"/>
    </source>
</evidence>
<feature type="compositionally biased region" description="Basic and acidic residues" evidence="1">
    <location>
        <begin position="94"/>
        <end position="105"/>
    </location>
</feature>
<dbReference type="Proteomes" id="UP000008312">
    <property type="component" value="Unassembled WGS sequence"/>
</dbReference>
<gene>
    <name evidence="2" type="ORF">GSBLH_T00003929001</name>
</gene>
<feature type="compositionally biased region" description="Low complexity" evidence="1">
    <location>
        <begin position="106"/>
        <end position="117"/>
    </location>
</feature>
<dbReference type="InParanoid" id="D8M7X5"/>
<organism evidence="2">
    <name type="scientific">Blastocystis hominis</name>
    <dbReference type="NCBI Taxonomy" id="12968"/>
    <lineage>
        <taxon>Eukaryota</taxon>
        <taxon>Sar</taxon>
        <taxon>Stramenopiles</taxon>
        <taxon>Bigyra</taxon>
        <taxon>Opalozoa</taxon>
        <taxon>Opalinata</taxon>
        <taxon>Blastocystidae</taxon>
        <taxon>Blastocystis</taxon>
    </lineage>
</organism>
<protein>
    <submittedName>
        <fullName evidence="2">Uncharacterized protein</fullName>
    </submittedName>
</protein>
<dbReference type="RefSeq" id="XP_012898212.1">
    <property type="nucleotide sequence ID" value="XM_013042758.1"/>
</dbReference>